<dbReference type="AlphaFoldDB" id="A0AA39SQW8"/>
<name>A0AA39SQW8_ACESA</name>
<proteinExistence type="predicted"/>
<dbReference type="PANTHER" id="PTHR45290">
    <property type="entry name" value="OS03G0300300 PROTEIN"/>
    <property type="match status" value="1"/>
</dbReference>
<comment type="caution">
    <text evidence="2">The sequence shown here is derived from an EMBL/GenBank/DDBJ whole genome shotgun (WGS) entry which is preliminary data.</text>
</comment>
<feature type="compositionally biased region" description="Acidic residues" evidence="1">
    <location>
        <begin position="196"/>
        <end position="222"/>
    </location>
</feature>
<reference evidence="2" key="2">
    <citation type="submission" date="2023-06" db="EMBL/GenBank/DDBJ databases">
        <authorList>
            <person name="Swenson N.G."/>
            <person name="Wegrzyn J.L."/>
            <person name="Mcevoy S.L."/>
        </authorList>
    </citation>
    <scope>NUCLEOTIDE SEQUENCE</scope>
    <source>
        <strain evidence="2">NS2018</strain>
        <tissue evidence="2">Leaf</tissue>
    </source>
</reference>
<protein>
    <submittedName>
        <fullName evidence="2">Uncharacterized protein</fullName>
    </submittedName>
</protein>
<evidence type="ECO:0000313" key="3">
    <source>
        <dbReference type="Proteomes" id="UP001168877"/>
    </source>
</evidence>
<reference evidence="2" key="1">
    <citation type="journal article" date="2022" name="Plant J.">
        <title>Strategies of tolerance reflected in two North American maple genomes.</title>
        <authorList>
            <person name="McEvoy S.L."/>
            <person name="Sezen U.U."/>
            <person name="Trouern-Trend A."/>
            <person name="McMahon S.M."/>
            <person name="Schaberg P.G."/>
            <person name="Yang J."/>
            <person name="Wegrzyn J.L."/>
            <person name="Swenson N.G."/>
        </authorList>
    </citation>
    <scope>NUCLEOTIDE SEQUENCE</scope>
    <source>
        <strain evidence="2">NS2018</strain>
    </source>
</reference>
<organism evidence="2 3">
    <name type="scientific">Acer saccharum</name>
    <name type="common">Sugar maple</name>
    <dbReference type="NCBI Taxonomy" id="4024"/>
    <lineage>
        <taxon>Eukaryota</taxon>
        <taxon>Viridiplantae</taxon>
        <taxon>Streptophyta</taxon>
        <taxon>Embryophyta</taxon>
        <taxon>Tracheophyta</taxon>
        <taxon>Spermatophyta</taxon>
        <taxon>Magnoliopsida</taxon>
        <taxon>eudicotyledons</taxon>
        <taxon>Gunneridae</taxon>
        <taxon>Pentapetalae</taxon>
        <taxon>rosids</taxon>
        <taxon>malvids</taxon>
        <taxon>Sapindales</taxon>
        <taxon>Sapindaceae</taxon>
        <taxon>Hippocastanoideae</taxon>
        <taxon>Acereae</taxon>
        <taxon>Acer</taxon>
    </lineage>
</organism>
<sequence>MYEAQERGGFIIKSLKLSYLLEGSRNEHISYEEDHVKMHDVLRDMAHWLAREHGNEILVKEHAGLINSQGIDRWKETVRVSLCGDSTQFLIETPVVVHVSKPFFFYGFHTDDITRGAVLACALPWIKSLLLQHASGIMSQESSLISLNTLYQLIEFRVSKFQSALQISSCLDFVYSGIIDGEVEEDTAVIPVIFEDKDDSDEEESEDAMDTDEEEEKEEEAADGISDFEGSDAMSD</sequence>
<evidence type="ECO:0000313" key="2">
    <source>
        <dbReference type="EMBL" id="KAK0595248.1"/>
    </source>
</evidence>
<dbReference type="Proteomes" id="UP001168877">
    <property type="component" value="Unassembled WGS sequence"/>
</dbReference>
<dbReference type="EMBL" id="JAUESC010000004">
    <property type="protein sequence ID" value="KAK0595248.1"/>
    <property type="molecule type" value="Genomic_DNA"/>
</dbReference>
<keyword evidence="3" id="KW-1185">Reference proteome</keyword>
<gene>
    <name evidence="2" type="ORF">LWI29_004891</name>
</gene>
<feature type="region of interest" description="Disordered" evidence="1">
    <location>
        <begin position="194"/>
        <end position="236"/>
    </location>
</feature>
<accession>A0AA39SQW8</accession>
<evidence type="ECO:0000256" key="1">
    <source>
        <dbReference type="SAM" id="MobiDB-lite"/>
    </source>
</evidence>
<dbReference type="PANTHER" id="PTHR45290:SF3">
    <property type="entry name" value="OS01G0649000 PROTEIN"/>
    <property type="match status" value="1"/>
</dbReference>